<keyword evidence="1 4" id="KW-0489">Methyltransferase</keyword>
<feature type="active site" description="Nucleophile" evidence="4">
    <location>
        <position position="395"/>
    </location>
</feature>
<evidence type="ECO:0000259" key="6">
    <source>
        <dbReference type="PROSITE" id="PS50926"/>
    </source>
</evidence>
<dbReference type="Gene3D" id="3.40.50.150">
    <property type="entry name" value="Vaccinia Virus protein VP39"/>
    <property type="match status" value="1"/>
</dbReference>
<dbReference type="InterPro" id="IPR030391">
    <property type="entry name" value="MeTrfase_TrmA_CS"/>
</dbReference>
<dbReference type="Gene3D" id="2.40.50.140">
    <property type="entry name" value="Nucleic acid-binding proteins"/>
    <property type="match status" value="1"/>
</dbReference>
<feature type="active site" evidence="5">
    <location>
        <position position="395"/>
    </location>
</feature>
<evidence type="ECO:0000256" key="1">
    <source>
        <dbReference type="ARBA" id="ARBA00022603"/>
    </source>
</evidence>
<dbReference type="SUPFAM" id="SSF53335">
    <property type="entry name" value="S-adenosyl-L-methionine-dependent methyltransferases"/>
    <property type="match status" value="1"/>
</dbReference>
<dbReference type="CDD" id="cd02440">
    <property type="entry name" value="AdoMet_MTases"/>
    <property type="match status" value="1"/>
</dbReference>
<dbReference type="EC" id="2.1.1.190" evidence="7"/>
<dbReference type="PROSITE" id="PS01230">
    <property type="entry name" value="TRMA_1"/>
    <property type="match status" value="1"/>
</dbReference>
<feature type="binding site" evidence="4">
    <location>
        <position position="299"/>
    </location>
    <ligand>
        <name>S-adenosyl-L-methionine</name>
        <dbReference type="ChEBI" id="CHEBI:59789"/>
    </ligand>
</feature>
<evidence type="ECO:0000256" key="5">
    <source>
        <dbReference type="PROSITE-ProRule" id="PRU10015"/>
    </source>
</evidence>
<dbReference type="Pfam" id="PF05958">
    <property type="entry name" value="tRNA_U5-meth_tr"/>
    <property type="match status" value="1"/>
</dbReference>
<dbReference type="FunFam" id="2.40.50.140:FF:000097">
    <property type="entry name" value="23S rRNA (uracil(1939)-C(5))-methyltransferase RlmD"/>
    <property type="match status" value="1"/>
</dbReference>
<feature type="binding site" evidence="4">
    <location>
        <position position="320"/>
    </location>
    <ligand>
        <name>S-adenosyl-L-methionine</name>
        <dbReference type="ChEBI" id="CHEBI:59789"/>
    </ligand>
</feature>
<dbReference type="AlphaFoldDB" id="A0A9D1Q1B0"/>
<dbReference type="GO" id="GO:0070475">
    <property type="term" value="P:rRNA base methylation"/>
    <property type="evidence" value="ECO:0007669"/>
    <property type="project" value="TreeGrafter"/>
</dbReference>
<evidence type="ECO:0000313" key="7">
    <source>
        <dbReference type="EMBL" id="HIW02906.1"/>
    </source>
</evidence>
<evidence type="ECO:0000256" key="2">
    <source>
        <dbReference type="ARBA" id="ARBA00022679"/>
    </source>
</evidence>
<feature type="binding site" evidence="4">
    <location>
        <position position="368"/>
    </location>
    <ligand>
        <name>S-adenosyl-L-methionine</name>
        <dbReference type="ChEBI" id="CHEBI:59789"/>
    </ligand>
</feature>
<dbReference type="Proteomes" id="UP000823990">
    <property type="component" value="Unassembled WGS sequence"/>
</dbReference>
<evidence type="ECO:0000256" key="3">
    <source>
        <dbReference type="ARBA" id="ARBA00022691"/>
    </source>
</evidence>
<organism evidence="7 8">
    <name type="scientific">Candidatus Protoclostridium stercorigallinarum</name>
    <dbReference type="NCBI Taxonomy" id="2838741"/>
    <lineage>
        <taxon>Bacteria</taxon>
        <taxon>Bacillati</taxon>
        <taxon>Bacillota</taxon>
        <taxon>Clostridia</taxon>
        <taxon>Candidatus Protoclostridium</taxon>
    </lineage>
</organism>
<protein>
    <submittedName>
        <fullName evidence="7">23S rRNA (Uracil(1939)-C(5))-methyltransferase RlmD</fullName>
        <ecNumber evidence="7">2.1.1.190</ecNumber>
    </submittedName>
</protein>
<dbReference type="InterPro" id="IPR030390">
    <property type="entry name" value="MeTrfase_TrmA_AS"/>
</dbReference>
<accession>A0A9D1Q1B0</accession>
<proteinExistence type="inferred from homology"/>
<keyword evidence="2 4" id="KW-0808">Transferase</keyword>
<dbReference type="InterPro" id="IPR010280">
    <property type="entry name" value="U5_MeTrfase_fam"/>
</dbReference>
<dbReference type="GO" id="GO:0070041">
    <property type="term" value="F:rRNA (uridine-C5-)-methyltransferase activity"/>
    <property type="evidence" value="ECO:0007669"/>
    <property type="project" value="TreeGrafter"/>
</dbReference>
<dbReference type="SUPFAM" id="SSF50249">
    <property type="entry name" value="Nucleic acid-binding proteins"/>
    <property type="match status" value="1"/>
</dbReference>
<dbReference type="Gene3D" id="2.40.50.1070">
    <property type="match status" value="1"/>
</dbReference>
<reference evidence="7" key="2">
    <citation type="submission" date="2021-04" db="EMBL/GenBank/DDBJ databases">
        <authorList>
            <person name="Gilroy R."/>
        </authorList>
    </citation>
    <scope>NUCLEOTIDE SEQUENCE</scope>
    <source>
        <strain evidence="7">12435</strain>
    </source>
</reference>
<dbReference type="EMBL" id="DXHS01000099">
    <property type="protein sequence ID" value="HIW02906.1"/>
    <property type="molecule type" value="Genomic_DNA"/>
</dbReference>
<dbReference type="Pfam" id="PF01938">
    <property type="entry name" value="TRAM"/>
    <property type="match status" value="1"/>
</dbReference>
<dbReference type="InterPro" id="IPR029063">
    <property type="entry name" value="SAM-dependent_MTases_sf"/>
</dbReference>
<dbReference type="PROSITE" id="PS50926">
    <property type="entry name" value="TRAM"/>
    <property type="match status" value="1"/>
</dbReference>
<reference evidence="7" key="1">
    <citation type="journal article" date="2021" name="PeerJ">
        <title>Extensive microbial diversity within the chicken gut microbiome revealed by metagenomics and culture.</title>
        <authorList>
            <person name="Gilroy R."/>
            <person name="Ravi A."/>
            <person name="Getino M."/>
            <person name="Pursley I."/>
            <person name="Horton D.L."/>
            <person name="Alikhan N.F."/>
            <person name="Baker D."/>
            <person name="Gharbi K."/>
            <person name="Hall N."/>
            <person name="Watson M."/>
            <person name="Adriaenssens E.M."/>
            <person name="Foster-Nyarko E."/>
            <person name="Jarju S."/>
            <person name="Secka A."/>
            <person name="Antonio M."/>
            <person name="Oren A."/>
            <person name="Chaudhuri R.R."/>
            <person name="La Ragione R."/>
            <person name="Hildebrand F."/>
            <person name="Pallen M.J."/>
        </authorList>
    </citation>
    <scope>NUCLEOTIDE SEQUENCE</scope>
    <source>
        <strain evidence="7">12435</strain>
    </source>
</reference>
<dbReference type="PANTHER" id="PTHR11061">
    <property type="entry name" value="RNA M5U METHYLTRANSFERASE"/>
    <property type="match status" value="1"/>
</dbReference>
<evidence type="ECO:0000256" key="4">
    <source>
        <dbReference type="PROSITE-ProRule" id="PRU01024"/>
    </source>
</evidence>
<feature type="binding site" evidence="4">
    <location>
        <position position="270"/>
    </location>
    <ligand>
        <name>S-adenosyl-L-methionine</name>
        <dbReference type="ChEBI" id="CHEBI:59789"/>
    </ligand>
</feature>
<dbReference type="PROSITE" id="PS51687">
    <property type="entry name" value="SAM_MT_RNA_M5U"/>
    <property type="match status" value="1"/>
</dbReference>
<keyword evidence="3 4" id="KW-0949">S-adenosyl-L-methionine</keyword>
<dbReference type="InterPro" id="IPR002792">
    <property type="entry name" value="TRAM_dom"/>
</dbReference>
<sequence length="443" mass="48281">MTISSLGYRGEGIARVDGVPVFVKGALPGERVRAHVVLVKKDFAAAKLLEVFSPSPERTAPACPLFGKCGGCDLMHLSYAAQLRFKREAVRDALRKIAHLEPDIADCVPSDDVLGCRNKLSLPVRKGKEGRAEVGLFAYNSHRVVPASDCPLQTRRVRDLMPALHRFAERFSPYDEEKGSGELRHFVVRDYGGVLGVTFVMTMFAPVRVLAAAKECGLAVDELWINVNRGRNNVILGRETRLVAGERHVCDIAVGGRTLPVETHPNAFYQVNGNIAAKLYEAVRSVAEEVKPRLIVDAYSGGGLMTALLSDCAERVVGIEIEPSAVAGADMLMARAGIKNVRNILGDCSAELPRLVRECGKESLIVLDPPRSGCSEEVTSAVDASGASHVVYVSCDPSTLARDLSRMPSYSVRSVRPFDMFPQTCHVETMVVLRRNQDKNTLK</sequence>
<dbReference type="PANTHER" id="PTHR11061:SF30">
    <property type="entry name" value="TRNA (URACIL(54)-C(5))-METHYLTRANSFERASE"/>
    <property type="match status" value="1"/>
</dbReference>
<feature type="domain" description="TRAM" evidence="6">
    <location>
        <begin position="1"/>
        <end position="50"/>
    </location>
</feature>
<gene>
    <name evidence="7" type="primary">rlmD</name>
    <name evidence="7" type="ORF">H9892_06160</name>
</gene>
<evidence type="ECO:0000313" key="8">
    <source>
        <dbReference type="Proteomes" id="UP000823990"/>
    </source>
</evidence>
<dbReference type="NCBIfam" id="TIGR00479">
    <property type="entry name" value="rumA"/>
    <property type="match status" value="1"/>
</dbReference>
<dbReference type="InterPro" id="IPR012340">
    <property type="entry name" value="NA-bd_OB-fold"/>
</dbReference>
<dbReference type="PROSITE" id="PS01231">
    <property type="entry name" value="TRMA_2"/>
    <property type="match status" value="1"/>
</dbReference>
<comment type="similarity">
    <text evidence="4">Belongs to the class I-like SAM-binding methyltransferase superfamily. RNA M5U methyltransferase family.</text>
</comment>
<comment type="caution">
    <text evidence="7">The sequence shown here is derived from an EMBL/GenBank/DDBJ whole genome shotgun (WGS) entry which is preliminary data.</text>
</comment>
<name>A0A9D1Q1B0_9FIRM</name>